<feature type="chain" id="PRO_5008789107" evidence="1">
    <location>
        <begin position="26"/>
        <end position="146"/>
    </location>
</feature>
<dbReference type="HOGENOM" id="CLU_1779189_0_0_1"/>
<keyword evidence="4" id="KW-1185">Reference proteome</keyword>
<reference evidence="4" key="1">
    <citation type="submission" date="2012-12" db="EMBL/GenBank/DDBJ databases">
        <authorList>
            <person name="Hellsten U."/>
            <person name="Grimwood J."/>
            <person name="Chapman J.A."/>
            <person name="Shapiro H."/>
            <person name="Aerts A."/>
            <person name="Otillar R.P."/>
            <person name="Terry A.Y."/>
            <person name="Boore J.L."/>
            <person name="Simakov O."/>
            <person name="Marletaz F."/>
            <person name="Cho S.-J."/>
            <person name="Edsinger-Gonzales E."/>
            <person name="Havlak P."/>
            <person name="Kuo D.-H."/>
            <person name="Larsson T."/>
            <person name="Lv J."/>
            <person name="Arendt D."/>
            <person name="Savage R."/>
            <person name="Osoegawa K."/>
            <person name="de Jong P."/>
            <person name="Lindberg D.R."/>
            <person name="Seaver E.C."/>
            <person name="Weisblat D.A."/>
            <person name="Putnam N.H."/>
            <person name="Grigoriev I.V."/>
            <person name="Rokhsar D.S."/>
        </authorList>
    </citation>
    <scope>NUCLEOTIDE SEQUENCE</scope>
    <source>
        <strain evidence="4">I ESC-2004</strain>
    </source>
</reference>
<proteinExistence type="predicted"/>
<evidence type="ECO:0000256" key="1">
    <source>
        <dbReference type="SAM" id="SignalP"/>
    </source>
</evidence>
<evidence type="ECO:0000313" key="4">
    <source>
        <dbReference type="Proteomes" id="UP000014760"/>
    </source>
</evidence>
<dbReference type="AlphaFoldDB" id="R7VJK5"/>
<evidence type="ECO:0000313" key="2">
    <source>
        <dbReference type="EMBL" id="ELU18782.1"/>
    </source>
</evidence>
<reference evidence="3" key="3">
    <citation type="submission" date="2015-06" db="UniProtKB">
        <authorList>
            <consortium name="EnsemblMetazoa"/>
        </authorList>
    </citation>
    <scope>IDENTIFICATION</scope>
</reference>
<keyword evidence="1" id="KW-0732">Signal</keyword>
<protein>
    <submittedName>
        <fullName evidence="2 3">Uncharacterized protein</fullName>
    </submittedName>
</protein>
<accession>R7VJK5</accession>
<name>R7VJK5_CAPTE</name>
<sequence>MTELGVGSIMLKLLVLCSFCAVAKQRRSGVSREDVLLQEAVKSLLGFEDLPLGESGKVFNADDKKSAPKYMLHLYEKFRSGAIREDNGANTVRSIHSQIAVNSSVVTPNAKCTPKYKRKVHCPKVTTIPRSDRFCALGERVLMFVA</sequence>
<evidence type="ECO:0000313" key="3">
    <source>
        <dbReference type="EnsemblMetazoa" id="CapteP218515"/>
    </source>
</evidence>
<dbReference type="Proteomes" id="UP000014760">
    <property type="component" value="Unassembled WGS sequence"/>
</dbReference>
<feature type="signal peptide" evidence="1">
    <location>
        <begin position="1"/>
        <end position="25"/>
    </location>
</feature>
<organism evidence="2">
    <name type="scientific">Capitella teleta</name>
    <name type="common">Polychaete worm</name>
    <dbReference type="NCBI Taxonomy" id="283909"/>
    <lineage>
        <taxon>Eukaryota</taxon>
        <taxon>Metazoa</taxon>
        <taxon>Spiralia</taxon>
        <taxon>Lophotrochozoa</taxon>
        <taxon>Annelida</taxon>
        <taxon>Polychaeta</taxon>
        <taxon>Sedentaria</taxon>
        <taxon>Scolecida</taxon>
        <taxon>Capitellidae</taxon>
        <taxon>Capitella</taxon>
    </lineage>
</organism>
<dbReference type="EnsemblMetazoa" id="CapteT218515">
    <property type="protein sequence ID" value="CapteP218515"/>
    <property type="gene ID" value="CapteG218515"/>
</dbReference>
<reference evidence="2 4" key="2">
    <citation type="journal article" date="2013" name="Nature">
        <title>Insights into bilaterian evolution from three spiralian genomes.</title>
        <authorList>
            <person name="Simakov O."/>
            <person name="Marletaz F."/>
            <person name="Cho S.J."/>
            <person name="Edsinger-Gonzales E."/>
            <person name="Havlak P."/>
            <person name="Hellsten U."/>
            <person name="Kuo D.H."/>
            <person name="Larsson T."/>
            <person name="Lv J."/>
            <person name="Arendt D."/>
            <person name="Savage R."/>
            <person name="Osoegawa K."/>
            <person name="de Jong P."/>
            <person name="Grimwood J."/>
            <person name="Chapman J.A."/>
            <person name="Shapiro H."/>
            <person name="Aerts A."/>
            <person name="Otillar R.P."/>
            <person name="Terry A.Y."/>
            <person name="Boore J.L."/>
            <person name="Grigoriev I.V."/>
            <person name="Lindberg D.R."/>
            <person name="Seaver E.C."/>
            <person name="Weisblat D.A."/>
            <person name="Putnam N.H."/>
            <person name="Rokhsar D.S."/>
        </authorList>
    </citation>
    <scope>NUCLEOTIDE SEQUENCE</scope>
    <source>
        <strain evidence="2 4">I ESC-2004</strain>
    </source>
</reference>
<gene>
    <name evidence="2" type="ORF">CAPTEDRAFT_218515</name>
</gene>
<dbReference type="EMBL" id="AMQN01000530">
    <property type="status" value="NOT_ANNOTATED_CDS"/>
    <property type="molecule type" value="Genomic_DNA"/>
</dbReference>
<dbReference type="EMBL" id="KB291799">
    <property type="protein sequence ID" value="ELU18782.1"/>
    <property type="molecule type" value="Genomic_DNA"/>
</dbReference>